<dbReference type="InterPro" id="IPR036640">
    <property type="entry name" value="ABC1_TM_sf"/>
</dbReference>
<dbReference type="InterPro" id="IPR003439">
    <property type="entry name" value="ABC_transporter-like_ATP-bd"/>
</dbReference>
<evidence type="ECO:0000256" key="7">
    <source>
        <dbReference type="ARBA" id="ARBA00022989"/>
    </source>
</evidence>
<dbReference type="OrthoDB" id="6514538at2759"/>
<gene>
    <name evidence="11" type="ORF">ONB1V03_LOCUS14498</name>
</gene>
<organism evidence="11">
    <name type="scientific">Oppiella nova</name>
    <dbReference type="NCBI Taxonomy" id="334625"/>
    <lineage>
        <taxon>Eukaryota</taxon>
        <taxon>Metazoa</taxon>
        <taxon>Ecdysozoa</taxon>
        <taxon>Arthropoda</taxon>
        <taxon>Chelicerata</taxon>
        <taxon>Arachnida</taxon>
        <taxon>Acari</taxon>
        <taxon>Acariformes</taxon>
        <taxon>Sarcoptiformes</taxon>
        <taxon>Oribatida</taxon>
        <taxon>Brachypylina</taxon>
        <taxon>Oppioidea</taxon>
        <taxon>Oppiidae</taxon>
        <taxon>Oppiella</taxon>
    </lineage>
</organism>
<dbReference type="PROSITE" id="PS50929">
    <property type="entry name" value="ABC_TM1F"/>
    <property type="match status" value="1"/>
</dbReference>
<dbReference type="InterPro" id="IPR044746">
    <property type="entry name" value="ABCC_6TM_D1"/>
</dbReference>
<dbReference type="Gene3D" id="1.20.1560.10">
    <property type="entry name" value="ABC transporter type 1, transmembrane domain"/>
    <property type="match status" value="1"/>
</dbReference>
<accession>A0A7R9MCX6</accession>
<feature type="non-terminal residue" evidence="11">
    <location>
        <position position="1"/>
    </location>
</feature>
<comment type="subcellular location">
    <subcellularLocation>
        <location evidence="1">Membrane</location>
        <topology evidence="1">Multi-pass membrane protein</topology>
    </subcellularLocation>
</comment>
<name>A0A7R9MCX6_9ACAR</name>
<dbReference type="Pfam" id="PF00664">
    <property type="entry name" value="ABC_membrane"/>
    <property type="match status" value="1"/>
</dbReference>
<dbReference type="InterPro" id="IPR027417">
    <property type="entry name" value="P-loop_NTPase"/>
</dbReference>
<sequence length="274" mass="31650">MWHGVYYAIAFCVCTLMARLFECHSNLFSMLASYRVRSSLTTAIYKKMLRLSAGSRRNYTTGEINNIMSVDVGELCDFHRVATCSYTIPICFIIGEYILWSQLGPSSLMVFVVMAVVLPLTSFIYKRIEKIQTKQMELKDMRMKQISEMLNNIKLLKLFGWEKPFMDRISITRHQELLPYTLTHFTRAIVSFRRIRKYLSCEELEESVERDERREDSSDERYAVCLKKSCFSWGLEEEPILKDITLNVKKGSLVAIVGRVGSGKSSLFSALMGD</sequence>
<evidence type="ECO:0000256" key="9">
    <source>
        <dbReference type="SAM" id="Phobius"/>
    </source>
</evidence>
<feature type="domain" description="ABC transmembrane type-1" evidence="10">
    <location>
        <begin position="1"/>
        <end position="169"/>
    </location>
</feature>
<protein>
    <recommendedName>
        <fullName evidence="10">ABC transmembrane type-1 domain-containing protein</fullName>
    </recommendedName>
</protein>
<dbReference type="SUPFAM" id="SSF90123">
    <property type="entry name" value="ABC transporter transmembrane region"/>
    <property type="match status" value="1"/>
</dbReference>
<dbReference type="PANTHER" id="PTHR24223:SF456">
    <property type="entry name" value="MULTIDRUG RESISTANCE-ASSOCIATED PROTEIN LETHAL(2)03659"/>
    <property type="match status" value="1"/>
</dbReference>
<reference evidence="11" key="1">
    <citation type="submission" date="2020-11" db="EMBL/GenBank/DDBJ databases">
        <authorList>
            <person name="Tran Van P."/>
        </authorList>
    </citation>
    <scope>NUCLEOTIDE SEQUENCE</scope>
</reference>
<evidence type="ECO:0000313" key="11">
    <source>
        <dbReference type="EMBL" id="CAD7657873.1"/>
    </source>
</evidence>
<dbReference type="Gene3D" id="3.40.50.300">
    <property type="entry name" value="P-loop containing nucleotide triphosphate hydrolases"/>
    <property type="match status" value="1"/>
</dbReference>
<evidence type="ECO:0000256" key="2">
    <source>
        <dbReference type="ARBA" id="ARBA00009726"/>
    </source>
</evidence>
<keyword evidence="4 9" id="KW-0812">Transmembrane</keyword>
<keyword evidence="3" id="KW-0813">Transport</keyword>
<evidence type="ECO:0000256" key="1">
    <source>
        <dbReference type="ARBA" id="ARBA00004141"/>
    </source>
</evidence>
<evidence type="ECO:0000256" key="6">
    <source>
        <dbReference type="ARBA" id="ARBA00022840"/>
    </source>
</evidence>
<evidence type="ECO:0000256" key="3">
    <source>
        <dbReference type="ARBA" id="ARBA00022448"/>
    </source>
</evidence>
<evidence type="ECO:0000256" key="8">
    <source>
        <dbReference type="ARBA" id="ARBA00023136"/>
    </source>
</evidence>
<keyword evidence="8 9" id="KW-0472">Membrane</keyword>
<dbReference type="PANTHER" id="PTHR24223">
    <property type="entry name" value="ATP-BINDING CASSETTE SUB-FAMILY C"/>
    <property type="match status" value="1"/>
</dbReference>
<dbReference type="GO" id="GO:0016020">
    <property type="term" value="C:membrane"/>
    <property type="evidence" value="ECO:0007669"/>
    <property type="project" value="UniProtKB-SubCell"/>
</dbReference>
<keyword evidence="7 9" id="KW-1133">Transmembrane helix</keyword>
<dbReference type="AlphaFoldDB" id="A0A7R9MCX6"/>
<dbReference type="SUPFAM" id="SSF52540">
    <property type="entry name" value="P-loop containing nucleoside triphosphate hydrolases"/>
    <property type="match status" value="1"/>
</dbReference>
<dbReference type="InterPro" id="IPR050173">
    <property type="entry name" value="ABC_transporter_C-like"/>
</dbReference>
<dbReference type="EMBL" id="OC928647">
    <property type="protein sequence ID" value="CAD7657873.1"/>
    <property type="molecule type" value="Genomic_DNA"/>
</dbReference>
<evidence type="ECO:0000259" key="10">
    <source>
        <dbReference type="PROSITE" id="PS50929"/>
    </source>
</evidence>
<evidence type="ECO:0000313" key="12">
    <source>
        <dbReference type="Proteomes" id="UP000728032"/>
    </source>
</evidence>
<dbReference type="GO" id="GO:0016887">
    <property type="term" value="F:ATP hydrolysis activity"/>
    <property type="evidence" value="ECO:0007669"/>
    <property type="project" value="InterPro"/>
</dbReference>
<evidence type="ECO:0000256" key="5">
    <source>
        <dbReference type="ARBA" id="ARBA00022741"/>
    </source>
</evidence>
<feature type="transmembrane region" description="Helical" evidence="9">
    <location>
        <begin position="6"/>
        <end position="28"/>
    </location>
</feature>
<dbReference type="Proteomes" id="UP000728032">
    <property type="component" value="Unassembled WGS sequence"/>
</dbReference>
<dbReference type="Pfam" id="PF00005">
    <property type="entry name" value="ABC_tran"/>
    <property type="match status" value="1"/>
</dbReference>
<dbReference type="InterPro" id="IPR011527">
    <property type="entry name" value="ABC1_TM_dom"/>
</dbReference>
<keyword evidence="5" id="KW-0547">Nucleotide-binding</keyword>
<keyword evidence="6" id="KW-0067">ATP-binding</keyword>
<dbReference type="GO" id="GO:0005524">
    <property type="term" value="F:ATP binding"/>
    <property type="evidence" value="ECO:0007669"/>
    <property type="project" value="UniProtKB-KW"/>
</dbReference>
<dbReference type="EMBL" id="CAJPVJ010013822">
    <property type="protein sequence ID" value="CAG2175059.1"/>
    <property type="molecule type" value="Genomic_DNA"/>
</dbReference>
<dbReference type="GO" id="GO:0140359">
    <property type="term" value="F:ABC-type transporter activity"/>
    <property type="evidence" value="ECO:0007669"/>
    <property type="project" value="InterPro"/>
</dbReference>
<evidence type="ECO:0000256" key="4">
    <source>
        <dbReference type="ARBA" id="ARBA00022692"/>
    </source>
</evidence>
<proteinExistence type="inferred from homology"/>
<feature type="transmembrane region" description="Helical" evidence="9">
    <location>
        <begin position="106"/>
        <end position="125"/>
    </location>
</feature>
<comment type="similarity">
    <text evidence="2">Belongs to the ABC transporter superfamily. ABCC family. Conjugate transporter (TC 3.A.1.208) subfamily.</text>
</comment>
<keyword evidence="12" id="KW-1185">Reference proteome</keyword>
<dbReference type="CDD" id="cd18579">
    <property type="entry name" value="ABC_6TM_ABCC_D1"/>
    <property type="match status" value="1"/>
</dbReference>